<evidence type="ECO:0000313" key="1">
    <source>
        <dbReference type="EMBL" id="KAJ8878437.1"/>
    </source>
</evidence>
<protein>
    <submittedName>
        <fullName evidence="1">Uncharacterized protein</fullName>
    </submittedName>
</protein>
<keyword evidence="2" id="KW-1185">Reference proteome</keyword>
<sequence length="409" mass="45292">MAAPCYNIRYVSILTQLFLFDLLSSSYRLFTGAAVAQWLGRPPLISAIRTRYPASSLPNFRVWESCCTMPLAGGFSRGTPASPCPCIPAPLRPMVTFHVMPRDDDHLRVPAAKPSLRNREKFKFSTSRPCTEPILPRELLTLHSCVKLQAVESTAWPSPSKTATKQTLRYVLADCFATFSLCTSHYFQAKVTSGYNEALRQRWELALTSVACSQFPQNLTGDYWCFNAAICSENIQHRRYSYIVHGQISLGIGKCCEFNDLYARFHSPVYSRASDVCSLAATLESSQCYYTPGSMALATCFLASLLLVQSCSGLPYGISEKHKKDGDPTILGQGRGGVVVRLLISHVDESGSTPVGVGTRDFRTWESCLDDAAGRAGFLGDLPFTPPPPPQFPSRRRCSIHHTSFHPHR</sequence>
<comment type="caution">
    <text evidence="1">The sequence shown here is derived from an EMBL/GenBank/DDBJ whole genome shotgun (WGS) entry which is preliminary data.</text>
</comment>
<accession>A0ABQ9H2F3</accession>
<evidence type="ECO:0000313" key="2">
    <source>
        <dbReference type="Proteomes" id="UP001159363"/>
    </source>
</evidence>
<reference evidence="1 2" key="1">
    <citation type="submission" date="2023-02" db="EMBL/GenBank/DDBJ databases">
        <title>LHISI_Scaffold_Assembly.</title>
        <authorList>
            <person name="Stuart O.P."/>
            <person name="Cleave R."/>
            <person name="Magrath M.J.L."/>
            <person name="Mikheyev A.S."/>
        </authorList>
    </citation>
    <scope>NUCLEOTIDE SEQUENCE [LARGE SCALE GENOMIC DNA]</scope>
    <source>
        <strain evidence="1">Daus_M_001</strain>
        <tissue evidence="1">Leg muscle</tissue>
    </source>
</reference>
<name>A0ABQ9H2F3_9NEOP</name>
<organism evidence="1 2">
    <name type="scientific">Dryococelus australis</name>
    <dbReference type="NCBI Taxonomy" id="614101"/>
    <lineage>
        <taxon>Eukaryota</taxon>
        <taxon>Metazoa</taxon>
        <taxon>Ecdysozoa</taxon>
        <taxon>Arthropoda</taxon>
        <taxon>Hexapoda</taxon>
        <taxon>Insecta</taxon>
        <taxon>Pterygota</taxon>
        <taxon>Neoptera</taxon>
        <taxon>Polyneoptera</taxon>
        <taxon>Phasmatodea</taxon>
        <taxon>Verophasmatodea</taxon>
        <taxon>Anareolatae</taxon>
        <taxon>Phasmatidae</taxon>
        <taxon>Eurycanthinae</taxon>
        <taxon>Dryococelus</taxon>
    </lineage>
</organism>
<proteinExistence type="predicted"/>
<gene>
    <name evidence="1" type="ORF">PR048_019015</name>
</gene>
<dbReference type="EMBL" id="JARBHB010000007">
    <property type="protein sequence ID" value="KAJ8878437.1"/>
    <property type="molecule type" value="Genomic_DNA"/>
</dbReference>
<dbReference type="Proteomes" id="UP001159363">
    <property type="component" value="Chromosome 6"/>
</dbReference>